<evidence type="ECO:0000313" key="2">
    <source>
        <dbReference type="Proteomes" id="UP000277007"/>
    </source>
</evidence>
<comment type="caution">
    <text evidence="1">The sequence shown here is derived from an EMBL/GenBank/DDBJ whole genome shotgun (WGS) entry which is preliminary data.</text>
</comment>
<dbReference type="InterPro" id="IPR027396">
    <property type="entry name" value="DsrEFH-like"/>
</dbReference>
<dbReference type="SUPFAM" id="SSF75169">
    <property type="entry name" value="DsrEFH-like"/>
    <property type="match status" value="1"/>
</dbReference>
<dbReference type="OrthoDB" id="7306310at2"/>
<dbReference type="Proteomes" id="UP000277007">
    <property type="component" value="Unassembled WGS sequence"/>
</dbReference>
<evidence type="ECO:0000313" key="1">
    <source>
        <dbReference type="EMBL" id="RTR16446.1"/>
    </source>
</evidence>
<sequence length="102" mass="10465">MGGEPVIRLVIHAPTPGALERGRRNAANLLKLRPDAAVRLVVNGAAVVAALDHPDPATDGLLRLCANSLRAAGRDAGALTVVVAAVLDIATAQAEGWAYLRA</sequence>
<protein>
    <recommendedName>
        <fullName evidence="3">Intracellular sulfur oxidation protein, DsrE/DsrF family</fullName>
    </recommendedName>
</protein>
<proteinExistence type="predicted"/>
<accession>A0A431VCK3</accession>
<reference evidence="1 2" key="1">
    <citation type="submission" date="2018-12" db="EMBL/GenBank/DDBJ databases">
        <authorList>
            <person name="Yang Y."/>
        </authorList>
    </citation>
    <scope>NUCLEOTIDE SEQUENCE [LARGE SCALE GENOMIC DNA]</scope>
    <source>
        <strain evidence="1 2">L-25-5w-1</strain>
    </source>
</reference>
<dbReference type="EMBL" id="RXMA01000025">
    <property type="protein sequence ID" value="RTR16446.1"/>
    <property type="molecule type" value="Genomic_DNA"/>
</dbReference>
<dbReference type="AlphaFoldDB" id="A0A431VCK3"/>
<organism evidence="1 2">
    <name type="scientific">Azospirillum griseum</name>
    <dbReference type="NCBI Taxonomy" id="2496639"/>
    <lineage>
        <taxon>Bacteria</taxon>
        <taxon>Pseudomonadati</taxon>
        <taxon>Pseudomonadota</taxon>
        <taxon>Alphaproteobacteria</taxon>
        <taxon>Rhodospirillales</taxon>
        <taxon>Azospirillaceae</taxon>
        <taxon>Azospirillum</taxon>
    </lineage>
</organism>
<evidence type="ECO:0008006" key="3">
    <source>
        <dbReference type="Google" id="ProtNLM"/>
    </source>
</evidence>
<name>A0A431VCK3_9PROT</name>
<keyword evidence="2" id="KW-1185">Reference proteome</keyword>
<dbReference type="Gene3D" id="3.40.1260.10">
    <property type="entry name" value="DsrEFH-like"/>
    <property type="match status" value="1"/>
</dbReference>
<dbReference type="RefSeq" id="WP_126619061.1">
    <property type="nucleotide sequence ID" value="NZ_JBHUCY010000078.1"/>
</dbReference>
<gene>
    <name evidence="1" type="ORF">EJ903_20845</name>
</gene>